<evidence type="ECO:0000313" key="7">
    <source>
        <dbReference type="EMBL" id="CAI8044363.1"/>
    </source>
</evidence>
<keyword evidence="3" id="KW-0547">Nucleotide-binding</keyword>
<dbReference type="NCBIfam" id="NF008956">
    <property type="entry name" value="PRK12299.1"/>
    <property type="match status" value="1"/>
</dbReference>
<keyword evidence="4" id="KW-0342">GTP-binding</keyword>
<dbReference type="Proteomes" id="UP001174909">
    <property type="component" value="Unassembled WGS sequence"/>
</dbReference>
<dbReference type="Gene3D" id="3.40.50.300">
    <property type="entry name" value="P-loop containing nucleotide triphosphate hydrolases"/>
    <property type="match status" value="1"/>
</dbReference>
<reference evidence="7" key="1">
    <citation type="submission" date="2023-03" db="EMBL/GenBank/DDBJ databases">
        <authorList>
            <person name="Steffen K."/>
            <person name="Cardenas P."/>
        </authorList>
    </citation>
    <scope>NUCLEOTIDE SEQUENCE</scope>
</reference>
<comment type="similarity">
    <text evidence="1">Belongs to the TRAFAC class OBG-HflX-like GTPase superfamily. OBG GTPase family.</text>
</comment>
<dbReference type="PIRSF" id="PIRSF002401">
    <property type="entry name" value="GTP_bd_Obg/CgtA"/>
    <property type="match status" value="1"/>
</dbReference>
<evidence type="ECO:0000313" key="8">
    <source>
        <dbReference type="Proteomes" id="UP001174909"/>
    </source>
</evidence>
<keyword evidence="8" id="KW-1185">Reference proteome</keyword>
<dbReference type="AlphaFoldDB" id="A0AA35X3U0"/>
<dbReference type="SUPFAM" id="SSF82051">
    <property type="entry name" value="Obg GTP-binding protein N-terminal domain"/>
    <property type="match status" value="1"/>
</dbReference>
<feature type="domain" description="OBG-type G" evidence="5">
    <location>
        <begin position="180"/>
        <end position="349"/>
    </location>
</feature>
<dbReference type="PROSITE" id="PS51710">
    <property type="entry name" value="G_OBG"/>
    <property type="match status" value="1"/>
</dbReference>
<dbReference type="PROSITE" id="PS51883">
    <property type="entry name" value="OBG"/>
    <property type="match status" value="1"/>
</dbReference>
<dbReference type="GO" id="GO:0000287">
    <property type="term" value="F:magnesium ion binding"/>
    <property type="evidence" value="ECO:0007669"/>
    <property type="project" value="InterPro"/>
</dbReference>
<dbReference type="Pfam" id="PF01926">
    <property type="entry name" value="MMR_HSR1"/>
    <property type="match status" value="1"/>
</dbReference>
<dbReference type="PRINTS" id="PR00326">
    <property type="entry name" value="GTP1OBG"/>
</dbReference>
<dbReference type="InterPro" id="IPR006073">
    <property type="entry name" value="GTP-bd"/>
</dbReference>
<proteinExistence type="inferred from homology"/>
<evidence type="ECO:0000256" key="4">
    <source>
        <dbReference type="ARBA" id="ARBA00023134"/>
    </source>
</evidence>
<dbReference type="PANTHER" id="PTHR11702">
    <property type="entry name" value="DEVELOPMENTALLY REGULATED GTP-BINDING PROTEIN-RELATED"/>
    <property type="match status" value="1"/>
</dbReference>
<dbReference type="GO" id="GO:0005525">
    <property type="term" value="F:GTP binding"/>
    <property type="evidence" value="ECO:0007669"/>
    <property type="project" value="UniProtKB-KW"/>
</dbReference>
<dbReference type="GO" id="GO:0042254">
    <property type="term" value="P:ribosome biogenesis"/>
    <property type="evidence" value="ECO:0007669"/>
    <property type="project" value="UniProtKB-UniRule"/>
</dbReference>
<dbReference type="NCBIfam" id="TIGR02729">
    <property type="entry name" value="Obg_CgtA"/>
    <property type="match status" value="1"/>
</dbReference>
<accession>A0AA35X3U0</accession>
<dbReference type="InterPro" id="IPR036726">
    <property type="entry name" value="GTP1_OBG_dom_sf"/>
</dbReference>
<dbReference type="CDD" id="cd01898">
    <property type="entry name" value="Obg"/>
    <property type="match status" value="1"/>
</dbReference>
<evidence type="ECO:0000256" key="1">
    <source>
        <dbReference type="ARBA" id="ARBA00007699"/>
    </source>
</evidence>
<comment type="caution">
    <text evidence="7">The sequence shown here is derived from an EMBL/GenBank/DDBJ whole genome shotgun (WGS) entry which is preliminary data.</text>
</comment>
<protein>
    <submittedName>
        <fullName evidence="7">GTPase Obg</fullName>
    </submittedName>
</protein>
<gene>
    <name evidence="7" type="ORF">GBAR_LOCUS24612</name>
</gene>
<dbReference type="PANTHER" id="PTHR11702:SF31">
    <property type="entry name" value="MITOCHONDRIAL RIBOSOME-ASSOCIATED GTPASE 2"/>
    <property type="match status" value="1"/>
</dbReference>
<dbReference type="Pfam" id="PF01018">
    <property type="entry name" value="GTP1_OBG"/>
    <property type="match status" value="1"/>
</dbReference>
<dbReference type="InterPro" id="IPR006169">
    <property type="entry name" value="GTP1_OBG_dom"/>
</dbReference>
<evidence type="ECO:0000259" key="6">
    <source>
        <dbReference type="PROSITE" id="PS51883"/>
    </source>
</evidence>
<dbReference type="SUPFAM" id="SSF52540">
    <property type="entry name" value="P-loop containing nucleoside triphosphate hydrolases"/>
    <property type="match status" value="1"/>
</dbReference>
<dbReference type="InterPro" id="IPR014100">
    <property type="entry name" value="GTP-bd_Obg/CgtA"/>
</dbReference>
<dbReference type="Gene3D" id="2.70.210.12">
    <property type="entry name" value="GTP1/OBG domain"/>
    <property type="match status" value="1"/>
</dbReference>
<feature type="domain" description="Obg" evidence="6">
    <location>
        <begin position="23"/>
        <end position="179"/>
    </location>
</feature>
<dbReference type="InterPro" id="IPR045086">
    <property type="entry name" value="OBG_GTPase"/>
</dbReference>
<dbReference type="InterPro" id="IPR027417">
    <property type="entry name" value="P-loop_NTPase"/>
</dbReference>
<dbReference type="HAMAP" id="MF_01454">
    <property type="entry name" value="GTPase_Obg"/>
    <property type="match status" value="1"/>
</dbReference>
<dbReference type="EMBL" id="CASHTH010003389">
    <property type="protein sequence ID" value="CAI8044363.1"/>
    <property type="molecule type" value="Genomic_DNA"/>
</dbReference>
<evidence type="ECO:0000256" key="3">
    <source>
        <dbReference type="ARBA" id="ARBA00022741"/>
    </source>
</evidence>
<evidence type="ECO:0000256" key="2">
    <source>
        <dbReference type="ARBA" id="ARBA00022517"/>
    </source>
</evidence>
<dbReference type="GO" id="GO:0005739">
    <property type="term" value="C:mitochondrion"/>
    <property type="evidence" value="ECO:0007669"/>
    <property type="project" value="TreeGrafter"/>
</dbReference>
<dbReference type="GO" id="GO:0003924">
    <property type="term" value="F:GTPase activity"/>
    <property type="evidence" value="ECO:0007669"/>
    <property type="project" value="InterPro"/>
</dbReference>
<dbReference type="InterPro" id="IPR005225">
    <property type="entry name" value="Small_GTP-bd"/>
</dbReference>
<sequence length="353" mass="37790">MRTTSLFFLARGSKADWHRAKDRKFIDWKKVKVIGGKGGDGCVSFIRTRRIKFGSSDGGDGGAGGSVVVVAEPSVRSLSGLRPHYRGRNGDRGSGGYRLGTSGRTAIIKVPLGTVVRDSATGSVLRDLLEEEKVCVLAEGGEGGVGNAAFATAASRRTREFTEGGPGEEREVELELKTIADVGMVGFPNAGKSTLLRAISRAKPRVASYPFTTLNPHIGMVETSNGAQVAVADIPGLVPGAHLNKGLGLSFLRHVERCKSLVYILDVSSSEHDMVTQLRILQNELDCYQPGMNQCARLVVANKMDVLDRVGNESMSSLARVTRLPVLPVSALHGWNIDVLMKALTTDNQSYAV</sequence>
<name>A0AA35X3U0_GEOBA</name>
<dbReference type="InterPro" id="IPR031167">
    <property type="entry name" value="G_OBG"/>
</dbReference>
<keyword evidence="2" id="KW-0690">Ribosome biogenesis</keyword>
<organism evidence="7 8">
    <name type="scientific">Geodia barretti</name>
    <name type="common">Barrett's horny sponge</name>
    <dbReference type="NCBI Taxonomy" id="519541"/>
    <lineage>
        <taxon>Eukaryota</taxon>
        <taxon>Metazoa</taxon>
        <taxon>Porifera</taxon>
        <taxon>Demospongiae</taxon>
        <taxon>Heteroscleromorpha</taxon>
        <taxon>Tetractinellida</taxon>
        <taxon>Astrophorina</taxon>
        <taxon>Geodiidae</taxon>
        <taxon>Geodia</taxon>
    </lineage>
</organism>
<dbReference type="NCBIfam" id="TIGR00231">
    <property type="entry name" value="small_GTP"/>
    <property type="match status" value="1"/>
</dbReference>
<evidence type="ECO:0000259" key="5">
    <source>
        <dbReference type="PROSITE" id="PS51710"/>
    </source>
</evidence>
<dbReference type="FunFam" id="2.70.210.12:FF:000001">
    <property type="entry name" value="GTPase Obg"/>
    <property type="match status" value="1"/>
</dbReference>